<dbReference type="RefSeq" id="WP_131331164.1">
    <property type="nucleotide sequence ID" value="NZ_CP044016.1"/>
</dbReference>
<evidence type="ECO:0000313" key="2">
    <source>
        <dbReference type="Proteomes" id="UP000292424"/>
    </source>
</evidence>
<dbReference type="OrthoDB" id="9816424at2"/>
<dbReference type="SUPFAM" id="SSF52540">
    <property type="entry name" value="P-loop containing nucleoside triphosphate hydrolases"/>
    <property type="match status" value="1"/>
</dbReference>
<evidence type="ECO:0008006" key="3">
    <source>
        <dbReference type="Google" id="ProtNLM"/>
    </source>
</evidence>
<gene>
    <name evidence="1" type="ORF">E0W69_016640</name>
</gene>
<keyword evidence="2" id="KW-1185">Reference proteome</keyword>
<dbReference type="Proteomes" id="UP000292424">
    <property type="component" value="Chromosome"/>
</dbReference>
<accession>A0A5P2G693</accession>
<dbReference type="AlphaFoldDB" id="A0A5P2G693"/>
<dbReference type="Gene3D" id="3.40.50.300">
    <property type="entry name" value="P-loop containing nucleotide triphosphate hydrolases"/>
    <property type="match status" value="1"/>
</dbReference>
<dbReference type="EMBL" id="CP044016">
    <property type="protein sequence ID" value="QES90208.1"/>
    <property type="molecule type" value="Genomic_DNA"/>
</dbReference>
<dbReference type="KEGG" id="arac:E0W69_016640"/>
<protein>
    <recommendedName>
        <fullName evidence="3">Sulfotransferase family protein</fullName>
    </recommendedName>
</protein>
<dbReference type="InterPro" id="IPR027417">
    <property type="entry name" value="P-loop_NTPase"/>
</dbReference>
<sequence>MANFVVIGMARSGTSFLSSWLHNIGIKMGEEFLPADKIMNEKGFFEDANFHKIQLKLQNLNPDIDLEFLRKTKSFKLKCEESQFKEGVNLILKKQSQDLDWGWKVTAETYRALSSFWIPVFSFTEKISTPNFLVAFRHFNLTVASLMRVKYLKRREKSAFDGWKLKWLSYNKSKYANYYLKEWIEANREILNCKKEYKKFQFLFIDTHFLLKNGERIFEKLNNISTNQLKYLAPTHIYDKELMDRPAPLKYKFDPNLVLEAEYIYKELLNEMHNQNL</sequence>
<name>A0A5P2G693_9BACT</name>
<reference evidence="1 2" key="1">
    <citation type="submission" date="2019-09" db="EMBL/GenBank/DDBJ databases">
        <title>Complete genome sequence of Arachidicoccus sp. B3-10 isolated from apple orchard soil.</title>
        <authorList>
            <person name="Kim H.S."/>
            <person name="Han K.-I."/>
            <person name="Suh M.K."/>
            <person name="Lee K.C."/>
            <person name="Eom M.K."/>
            <person name="Kim J.-S."/>
            <person name="Kang S.W."/>
            <person name="Sin Y."/>
            <person name="Lee J.-S."/>
        </authorList>
    </citation>
    <scope>NUCLEOTIDE SEQUENCE [LARGE SCALE GENOMIC DNA]</scope>
    <source>
        <strain evidence="1 2">B3-10</strain>
    </source>
</reference>
<evidence type="ECO:0000313" key="1">
    <source>
        <dbReference type="EMBL" id="QES90208.1"/>
    </source>
</evidence>
<proteinExistence type="predicted"/>
<organism evidence="1 2">
    <name type="scientific">Rhizosphaericola mali</name>
    <dbReference type="NCBI Taxonomy" id="2545455"/>
    <lineage>
        <taxon>Bacteria</taxon>
        <taxon>Pseudomonadati</taxon>
        <taxon>Bacteroidota</taxon>
        <taxon>Chitinophagia</taxon>
        <taxon>Chitinophagales</taxon>
        <taxon>Chitinophagaceae</taxon>
        <taxon>Rhizosphaericola</taxon>
    </lineage>
</organism>